<evidence type="ECO:0000313" key="16">
    <source>
        <dbReference type="EMBL" id="WMW79485.1"/>
    </source>
</evidence>
<dbReference type="Pfam" id="PF07715">
    <property type="entry name" value="Plug"/>
    <property type="match status" value="1"/>
</dbReference>
<dbReference type="Proteomes" id="UP001181355">
    <property type="component" value="Chromosome"/>
</dbReference>
<proteinExistence type="inferred from homology"/>
<evidence type="ECO:0000256" key="3">
    <source>
        <dbReference type="ARBA" id="ARBA00022448"/>
    </source>
</evidence>
<evidence type="ECO:0000256" key="5">
    <source>
        <dbReference type="ARBA" id="ARBA00022692"/>
    </source>
</evidence>
<comment type="similarity">
    <text evidence="2 10 11">Belongs to the TonB-dependent receptor family.</text>
</comment>
<dbReference type="EMBL" id="CP133720">
    <property type="protein sequence ID" value="WMW79485.1"/>
    <property type="molecule type" value="Genomic_DNA"/>
</dbReference>
<feature type="signal peptide" evidence="13">
    <location>
        <begin position="1"/>
        <end position="29"/>
    </location>
</feature>
<evidence type="ECO:0000313" key="17">
    <source>
        <dbReference type="Proteomes" id="UP001181355"/>
    </source>
</evidence>
<dbReference type="PANTHER" id="PTHR40980:SF3">
    <property type="entry name" value="TONB-DEPENDENT RECEPTOR-LIKE BETA-BARREL DOMAIN-CONTAINING PROTEIN"/>
    <property type="match status" value="1"/>
</dbReference>
<reference evidence="16" key="1">
    <citation type="submission" date="2023-09" db="EMBL/GenBank/DDBJ databases">
        <title>Undibacterium sp. 20NA77.5 isolated from freshwater.</title>
        <authorList>
            <person name="Le V."/>
            <person name="Ko S.-R."/>
            <person name="Ahn C.-Y."/>
            <person name="Oh H.-M."/>
        </authorList>
    </citation>
    <scope>NUCLEOTIDE SEQUENCE</scope>
    <source>
        <strain evidence="16">20NA77.5</strain>
    </source>
</reference>
<dbReference type="InterPro" id="IPR037066">
    <property type="entry name" value="Plug_dom_sf"/>
</dbReference>
<dbReference type="InterPro" id="IPR039426">
    <property type="entry name" value="TonB-dep_rcpt-like"/>
</dbReference>
<dbReference type="InterPro" id="IPR000531">
    <property type="entry name" value="Beta-barrel_TonB"/>
</dbReference>
<evidence type="ECO:0000256" key="4">
    <source>
        <dbReference type="ARBA" id="ARBA00022452"/>
    </source>
</evidence>
<dbReference type="InterPro" id="IPR010104">
    <property type="entry name" value="TonB_rcpt_bac"/>
</dbReference>
<evidence type="ECO:0000256" key="7">
    <source>
        <dbReference type="ARBA" id="ARBA00023136"/>
    </source>
</evidence>
<feature type="chain" id="PRO_5045937726" evidence="13">
    <location>
        <begin position="30"/>
        <end position="929"/>
    </location>
</feature>
<dbReference type="InterPro" id="IPR036942">
    <property type="entry name" value="Beta-barrel_TonB_sf"/>
</dbReference>
<evidence type="ECO:0000256" key="8">
    <source>
        <dbReference type="ARBA" id="ARBA00023170"/>
    </source>
</evidence>
<dbReference type="Gene3D" id="2.40.170.20">
    <property type="entry name" value="TonB-dependent receptor, beta-barrel domain"/>
    <property type="match status" value="1"/>
</dbReference>
<evidence type="ECO:0000259" key="14">
    <source>
        <dbReference type="Pfam" id="PF00593"/>
    </source>
</evidence>
<dbReference type="PANTHER" id="PTHR40980">
    <property type="entry name" value="PLUG DOMAIN-CONTAINING PROTEIN"/>
    <property type="match status" value="1"/>
</dbReference>
<dbReference type="NCBIfam" id="TIGR01782">
    <property type="entry name" value="TonB-Xanth-Caul"/>
    <property type="match status" value="1"/>
</dbReference>
<feature type="domain" description="TonB-dependent receptor plug" evidence="15">
    <location>
        <begin position="61"/>
        <end position="179"/>
    </location>
</feature>
<gene>
    <name evidence="16" type="ORF">RF679_12605</name>
</gene>
<protein>
    <submittedName>
        <fullName evidence="16">TonB-dependent receptor</fullName>
    </submittedName>
</protein>
<dbReference type="CDD" id="cd01347">
    <property type="entry name" value="ligand_gated_channel"/>
    <property type="match status" value="1"/>
</dbReference>
<evidence type="ECO:0000256" key="1">
    <source>
        <dbReference type="ARBA" id="ARBA00004571"/>
    </source>
</evidence>
<keyword evidence="7 10" id="KW-0472">Membrane</keyword>
<evidence type="ECO:0000256" key="13">
    <source>
        <dbReference type="SAM" id="SignalP"/>
    </source>
</evidence>
<keyword evidence="3 10" id="KW-0813">Transport</keyword>
<dbReference type="SUPFAM" id="SSF56935">
    <property type="entry name" value="Porins"/>
    <property type="match status" value="1"/>
</dbReference>
<keyword evidence="17" id="KW-1185">Reference proteome</keyword>
<keyword evidence="5 10" id="KW-0812">Transmembrane</keyword>
<keyword evidence="4 10" id="KW-1134">Transmembrane beta strand</keyword>
<keyword evidence="13" id="KW-0732">Signal</keyword>
<dbReference type="InterPro" id="IPR012910">
    <property type="entry name" value="Plug_dom"/>
</dbReference>
<accession>A0ABY9RFT2</accession>
<dbReference type="Gene3D" id="2.170.130.10">
    <property type="entry name" value="TonB-dependent receptor, plug domain"/>
    <property type="match status" value="1"/>
</dbReference>
<evidence type="ECO:0000256" key="9">
    <source>
        <dbReference type="ARBA" id="ARBA00023237"/>
    </source>
</evidence>
<comment type="subcellular location">
    <subcellularLocation>
        <location evidence="1 10">Cell outer membrane</location>
        <topology evidence="1 10">Multi-pass membrane protein</topology>
    </subcellularLocation>
</comment>
<feature type="domain" description="TonB-dependent receptor-like beta-barrel" evidence="14">
    <location>
        <begin position="430"/>
        <end position="896"/>
    </location>
</feature>
<dbReference type="RefSeq" id="WP_309480982.1">
    <property type="nucleotide sequence ID" value="NZ_CP133720.1"/>
</dbReference>
<evidence type="ECO:0000256" key="2">
    <source>
        <dbReference type="ARBA" id="ARBA00009810"/>
    </source>
</evidence>
<keyword evidence="6 11" id="KW-0798">TonB box</keyword>
<dbReference type="Pfam" id="PF00593">
    <property type="entry name" value="TonB_dep_Rec_b-barrel"/>
    <property type="match status" value="1"/>
</dbReference>
<name>A0ABY9RFT2_9BURK</name>
<keyword evidence="8 16" id="KW-0675">Receptor</keyword>
<keyword evidence="9 10" id="KW-0998">Cell outer membrane</keyword>
<evidence type="ECO:0000256" key="11">
    <source>
        <dbReference type="RuleBase" id="RU003357"/>
    </source>
</evidence>
<evidence type="ECO:0000256" key="12">
    <source>
        <dbReference type="SAM" id="MobiDB-lite"/>
    </source>
</evidence>
<organism evidence="16 17">
    <name type="scientific">Undibacterium cyanobacteriorum</name>
    <dbReference type="NCBI Taxonomy" id="3073561"/>
    <lineage>
        <taxon>Bacteria</taxon>
        <taxon>Pseudomonadati</taxon>
        <taxon>Pseudomonadota</taxon>
        <taxon>Betaproteobacteria</taxon>
        <taxon>Burkholderiales</taxon>
        <taxon>Oxalobacteraceae</taxon>
        <taxon>Undibacterium</taxon>
    </lineage>
</organism>
<sequence length="929" mass="100048">MKSNLKPSLTPIASAVTVLMITAAMSAQAQEADTKKGLKEEPQQIIVTGVRAAMQQSLNQKRNAESHVEVITAEDIGKMPDKNVADSLQRVSGVTTSSASGNEGGFDENDRVSMRGTNPSLTQTLINGHNMAAGDWFVLNQSGPGVGRSISYTLLPSELVGRIEVNKTSQASLVEGGVAGSINVITRKPLEFKKQLTAEASLGVVYADLPGKSDPQFSGLVNWKNDEGTMGLMVQAFSEKRSLRRDGQEILGWSQIGANSPMAKTNPDLAGAYYPSLMGAALFEQTRHRTGGLVSAQFKPSKEFDVVLSGFSSTLDAANYNRNYMLWGSHFIDGGNGQAPEAGYRVSTINGVKTLVNANFKPVSGTTYGVYDQISRPDAGSEVNFFSADATWKVNSDLKLNGQLGTSKAKGKTPTQDVAEWNVGVGSGASYNINGVDRAADWSLGNTNYSSRTPQSLGWVFGYQNTVVNDQESWAKLDGEYRVDSGALSSVKFGVRSTEHKRDSGAALGQGPGCKNSSGLQAPWDWSQATWCPVGTVAQNDPSKFPSSVSVYPSNYGSGLGGAFPQGIWYYTPAQLAEFNKYSNRDADGSRLDYSTQFALKENVNAFYVQGNLEGEGWSGNIGVRVVQTKESVTSALTGPGARQVSSAFGTFHFETTDNTYNDVLPSANFRFDLQKDLVARIAASKTMTRPDFGALASAISLSPPSTATGTGSGSGANPNLKPIRSNNLDFSLEYYYAPRALLSGSVYYMDLTSYVGIGQITRSYLTSSSAIPQGAMVPYVLSVPVNSSAKVKGFELAWEQPILNNFGIAANYTYADAKDAKDQEVVGASKNTYNLSGYYEDDTFNARLSYSYRSAFYSGLDRETAFSQAATGSLSASFGYKINENFALSLDAHNLNNPKLKYFALNNDQPRSIYQSGRQYYLTLRVKM</sequence>
<evidence type="ECO:0000259" key="15">
    <source>
        <dbReference type="Pfam" id="PF07715"/>
    </source>
</evidence>
<dbReference type="PROSITE" id="PS52016">
    <property type="entry name" value="TONB_DEPENDENT_REC_3"/>
    <property type="match status" value="1"/>
</dbReference>
<evidence type="ECO:0000256" key="10">
    <source>
        <dbReference type="PROSITE-ProRule" id="PRU01360"/>
    </source>
</evidence>
<evidence type="ECO:0000256" key="6">
    <source>
        <dbReference type="ARBA" id="ARBA00023077"/>
    </source>
</evidence>
<feature type="region of interest" description="Disordered" evidence="12">
    <location>
        <begin position="93"/>
        <end position="114"/>
    </location>
</feature>